<dbReference type="InterPro" id="IPR005379">
    <property type="entry name" value="FDM1-5/IDN2_XH"/>
</dbReference>
<evidence type="ECO:0000256" key="2">
    <source>
        <dbReference type="SAM" id="MobiDB-lite"/>
    </source>
</evidence>
<dbReference type="PANTHER" id="PTHR21596">
    <property type="entry name" value="RIBONUCLEASE P SUBUNIT P38"/>
    <property type="match status" value="1"/>
</dbReference>
<feature type="region of interest" description="Disordered" evidence="2">
    <location>
        <begin position="1"/>
        <end position="45"/>
    </location>
</feature>
<evidence type="ECO:0000259" key="4">
    <source>
        <dbReference type="Pfam" id="PF03469"/>
    </source>
</evidence>
<dbReference type="InterPro" id="IPR038588">
    <property type="entry name" value="XS_domain_sf"/>
</dbReference>
<feature type="domain" description="XS" evidence="3">
    <location>
        <begin position="62"/>
        <end position="175"/>
    </location>
</feature>
<organism evidence="5 6">
    <name type="scientific">Kingdonia uniflora</name>
    <dbReference type="NCBI Taxonomy" id="39325"/>
    <lineage>
        <taxon>Eukaryota</taxon>
        <taxon>Viridiplantae</taxon>
        <taxon>Streptophyta</taxon>
        <taxon>Embryophyta</taxon>
        <taxon>Tracheophyta</taxon>
        <taxon>Spermatophyta</taxon>
        <taxon>Magnoliopsida</taxon>
        <taxon>Ranunculales</taxon>
        <taxon>Circaeasteraceae</taxon>
        <taxon>Kingdonia</taxon>
    </lineage>
</organism>
<feature type="compositionally biased region" description="Polar residues" evidence="2">
    <location>
        <begin position="1"/>
        <end position="26"/>
    </location>
</feature>
<gene>
    <name evidence="5" type="ORF">GIB67_040499</name>
</gene>
<feature type="coiled-coil region" evidence="1">
    <location>
        <begin position="269"/>
        <end position="447"/>
    </location>
</feature>
<dbReference type="EMBL" id="JACGCM010002624">
    <property type="protein sequence ID" value="KAF6137791.1"/>
    <property type="molecule type" value="Genomic_DNA"/>
</dbReference>
<name>A0A7J7L574_9MAGN</name>
<dbReference type="InterPro" id="IPR005380">
    <property type="entry name" value="XS_domain"/>
</dbReference>
<feature type="domain" description="Factor of DNA methylation 1-5/IDN2" evidence="4">
    <location>
        <begin position="453"/>
        <end position="583"/>
    </location>
</feature>
<evidence type="ECO:0000313" key="5">
    <source>
        <dbReference type="EMBL" id="KAF6137791.1"/>
    </source>
</evidence>
<dbReference type="OrthoDB" id="1892195at2759"/>
<keyword evidence="6" id="KW-1185">Reference proteome</keyword>
<keyword evidence="1" id="KW-0175">Coiled coil</keyword>
<accession>A0A7J7L574</accession>
<dbReference type="Gene3D" id="3.30.70.2890">
    <property type="entry name" value="XS domain"/>
    <property type="match status" value="1"/>
</dbReference>
<feature type="compositionally biased region" description="Basic and acidic residues" evidence="2">
    <location>
        <begin position="27"/>
        <end position="45"/>
    </location>
</feature>
<protein>
    <submittedName>
        <fullName evidence="5">Uncharacterized protein</fullName>
    </submittedName>
</protein>
<sequence>FLSQNPKPSFLLSSNRTTMVESGQSYHRSEMPMEMDHNPEDDRDFGKYEVKEKETPSERDRDELFVWPWFGVIANIPTEKKNGRFVGESGTKLREYLAMKGFNPTKVHPLWSRGGHSGYAIVSFEKDWPGFKNAMAMEQFFEADHHGRRDWWLSLRYRHHGSSLYGWVAREDDYTCRDIIGNYLSKIGDLKTCADIVEEEKRKTSQLVTNLTNKIGEKDKNLNEIRSKYDETNNSLKIFMEQKDRLHQLYNEEKKKMHQKAQDNFRRMIQGHEKLRSVVEVERKELEARGKELEKRQAQNENDRQKLVDEMKQTAMRNDELQMASMEQERADESVLKLVEDQKIEKEELHKKIVQLEKKLDAKQALELEIERLKGSLSVMKLMGGDEDAETNKNIEAMAKELKEKENEFKNLETLNQALIIKERRSNDELQEARKELINALKQTSRLSIVGVKRMGELDSKPFLNACKCLFTGEEYQTKAVELCTKWEEELRDPDWHPYKMIQVGEGHEEIINEDDEKLKTLKEELGEAVAEAVKKALLEMNEYNPSGRYIVPELWNFKENRKAFLDEGVALILRKWKSVKRKR</sequence>
<dbReference type="PANTHER" id="PTHR21596:SF65">
    <property type="entry name" value="PROTEIN INVOLVED IN DE NOVO 2-RELATED"/>
    <property type="match status" value="1"/>
</dbReference>
<dbReference type="CDD" id="cd12266">
    <property type="entry name" value="RRM_like_XS"/>
    <property type="match status" value="1"/>
</dbReference>
<proteinExistence type="predicted"/>
<evidence type="ECO:0000259" key="3">
    <source>
        <dbReference type="Pfam" id="PF03468"/>
    </source>
</evidence>
<dbReference type="Pfam" id="PF03469">
    <property type="entry name" value="XH"/>
    <property type="match status" value="1"/>
</dbReference>
<dbReference type="InterPro" id="IPR045177">
    <property type="entry name" value="FDM1-5/IDN2"/>
</dbReference>
<reference evidence="5 6" key="1">
    <citation type="journal article" date="2020" name="IScience">
        <title>Genome Sequencing of the Endangered Kingdonia uniflora (Circaeasteraceae, Ranunculales) Reveals Potential Mechanisms of Evolutionary Specialization.</title>
        <authorList>
            <person name="Sun Y."/>
            <person name="Deng T."/>
            <person name="Zhang A."/>
            <person name="Moore M.J."/>
            <person name="Landis J.B."/>
            <person name="Lin N."/>
            <person name="Zhang H."/>
            <person name="Zhang X."/>
            <person name="Huang J."/>
            <person name="Zhang X."/>
            <person name="Sun H."/>
            <person name="Wang H."/>
        </authorList>
    </citation>
    <scope>NUCLEOTIDE SEQUENCE [LARGE SCALE GENOMIC DNA]</scope>
    <source>
        <strain evidence="5">TB1705</strain>
        <tissue evidence="5">Leaf</tissue>
    </source>
</reference>
<dbReference type="Pfam" id="PF03468">
    <property type="entry name" value="XS"/>
    <property type="match status" value="1"/>
</dbReference>
<evidence type="ECO:0000256" key="1">
    <source>
        <dbReference type="SAM" id="Coils"/>
    </source>
</evidence>
<dbReference type="AlphaFoldDB" id="A0A7J7L574"/>
<comment type="caution">
    <text evidence="5">The sequence shown here is derived from an EMBL/GenBank/DDBJ whole genome shotgun (WGS) entry which is preliminary data.</text>
</comment>
<feature type="non-terminal residue" evidence="5">
    <location>
        <position position="1"/>
    </location>
</feature>
<dbReference type="GO" id="GO:0080188">
    <property type="term" value="P:gene silencing by siRNA-directed DNA methylation"/>
    <property type="evidence" value="ECO:0007669"/>
    <property type="project" value="InterPro"/>
</dbReference>
<evidence type="ECO:0000313" key="6">
    <source>
        <dbReference type="Proteomes" id="UP000541444"/>
    </source>
</evidence>
<dbReference type="Proteomes" id="UP000541444">
    <property type="component" value="Unassembled WGS sequence"/>
</dbReference>